<keyword evidence="3" id="KW-0732">Signal</keyword>
<comment type="similarity">
    <text evidence="1">Belongs to the virb1 family.</text>
</comment>
<dbReference type="CDD" id="cd00254">
    <property type="entry name" value="LT-like"/>
    <property type="match status" value="1"/>
</dbReference>
<sequence length="182" mass="19382">MKTVQALSCLLGCLAAIAELASGTSAHAQSRVQYEAMVAAEAQANLVPEELVHRVIVRESKYHPQLIGRGGTIGLMQIKLGTARGLGYTGTAEGLREPGTNLKYGVKYLAGAFRAANGDHDRAVRYFAGGYYYVAKRQRGDHLKQAKHGGAGAAPKELAKQDASQDQMTADTAEPKPEQASK</sequence>
<evidence type="ECO:0000256" key="3">
    <source>
        <dbReference type="SAM" id="SignalP"/>
    </source>
</evidence>
<dbReference type="SUPFAM" id="SSF53955">
    <property type="entry name" value="Lysozyme-like"/>
    <property type="match status" value="1"/>
</dbReference>
<dbReference type="Proteomes" id="UP001432046">
    <property type="component" value="Chromosome"/>
</dbReference>
<organism evidence="5">
    <name type="scientific">Bradyrhizobium septentrionale</name>
    <dbReference type="NCBI Taxonomy" id="1404411"/>
    <lineage>
        <taxon>Bacteria</taxon>
        <taxon>Pseudomonadati</taxon>
        <taxon>Pseudomonadota</taxon>
        <taxon>Alphaproteobacteria</taxon>
        <taxon>Hyphomicrobiales</taxon>
        <taxon>Nitrobacteraceae</taxon>
        <taxon>Bradyrhizobium</taxon>
    </lineage>
</organism>
<dbReference type="Gene3D" id="1.10.530.10">
    <property type="match status" value="1"/>
</dbReference>
<feature type="chain" id="PRO_5036856529" evidence="3">
    <location>
        <begin position="29"/>
        <end position="182"/>
    </location>
</feature>
<reference evidence="6" key="3">
    <citation type="submission" date="2024-03" db="EMBL/GenBank/DDBJ databases">
        <authorList>
            <person name="Bromfield E.S.P."/>
            <person name="Cloutier S."/>
        </authorList>
    </citation>
    <scope>NUCLEOTIDE SEQUENCE</scope>
    <source>
        <strain evidence="6">5S5</strain>
    </source>
</reference>
<evidence type="ECO:0000256" key="2">
    <source>
        <dbReference type="SAM" id="MobiDB-lite"/>
    </source>
</evidence>
<feature type="compositionally biased region" description="Basic and acidic residues" evidence="2">
    <location>
        <begin position="173"/>
        <end position="182"/>
    </location>
</feature>
<evidence type="ECO:0000313" key="6">
    <source>
        <dbReference type="EMBL" id="WXC82370.1"/>
    </source>
</evidence>
<dbReference type="EMBL" id="CP147711">
    <property type="protein sequence ID" value="WXC82370.1"/>
    <property type="molecule type" value="Genomic_DNA"/>
</dbReference>
<dbReference type="AlphaFoldDB" id="A0A974A4A0"/>
<dbReference type="InterPro" id="IPR023346">
    <property type="entry name" value="Lysozyme-like_dom_sf"/>
</dbReference>
<accession>A0A974A4A0</accession>
<reference evidence="6" key="2">
    <citation type="journal article" date="2021" name="Int. J. Syst. Evol. Microbiol.">
        <title>Bradyrhizobium septentrionale sp. nov. (sv. septentrionale) and Bradyrhizobium quebecense sp. nov. (sv. septentrionale) associated with legumes native to Canada possess rearranged symbiosis genes and numerous insertion sequences.</title>
        <authorList>
            <person name="Bromfield E.S.P."/>
            <person name="Cloutier S."/>
        </authorList>
    </citation>
    <scope>NUCLEOTIDE SEQUENCE</scope>
    <source>
        <strain evidence="6">5S5</strain>
    </source>
</reference>
<keyword evidence="7" id="KW-1185">Reference proteome</keyword>
<dbReference type="RefSeq" id="WP_166214806.1">
    <property type="nucleotide sequence ID" value="NZ_CP088285.1"/>
</dbReference>
<dbReference type="EMBL" id="JAAOLE020000001">
    <property type="protein sequence ID" value="NVI47878.1"/>
    <property type="molecule type" value="Genomic_DNA"/>
</dbReference>
<proteinExistence type="inferred from homology"/>
<evidence type="ECO:0000259" key="4">
    <source>
        <dbReference type="Pfam" id="PF01464"/>
    </source>
</evidence>
<name>A0A974A4A0_9BRAD</name>
<reference evidence="5" key="1">
    <citation type="submission" date="2020-06" db="EMBL/GenBank/DDBJ databases">
        <title>Whole Genome Sequence of Bradyrhizobium sp. Strain 1S1.</title>
        <authorList>
            <person name="Bromfield E.S.P."/>
            <person name="Cloutier S."/>
        </authorList>
    </citation>
    <scope>NUCLEOTIDE SEQUENCE [LARGE SCALE GENOMIC DNA]</scope>
    <source>
        <strain evidence="5">1S1</strain>
    </source>
</reference>
<dbReference type="Pfam" id="PF01464">
    <property type="entry name" value="SLT"/>
    <property type="match status" value="1"/>
</dbReference>
<evidence type="ECO:0000313" key="7">
    <source>
        <dbReference type="Proteomes" id="UP001432046"/>
    </source>
</evidence>
<evidence type="ECO:0000313" key="5">
    <source>
        <dbReference type="EMBL" id="NVI47878.1"/>
    </source>
</evidence>
<feature type="region of interest" description="Disordered" evidence="2">
    <location>
        <begin position="143"/>
        <end position="182"/>
    </location>
</feature>
<feature type="signal peptide" evidence="3">
    <location>
        <begin position="1"/>
        <end position="28"/>
    </location>
</feature>
<gene>
    <name evidence="5" type="ORF">HAP48_033990</name>
    <name evidence="6" type="ORF">WDK88_12695</name>
</gene>
<protein>
    <submittedName>
        <fullName evidence="5">Lytic transglycosylase domain-containing protein</fullName>
    </submittedName>
</protein>
<dbReference type="InterPro" id="IPR008258">
    <property type="entry name" value="Transglycosylase_SLT_dom_1"/>
</dbReference>
<feature type="domain" description="Transglycosylase SLT" evidence="4">
    <location>
        <begin position="38"/>
        <end position="140"/>
    </location>
</feature>
<evidence type="ECO:0000256" key="1">
    <source>
        <dbReference type="ARBA" id="ARBA00009387"/>
    </source>
</evidence>